<feature type="transmembrane region" description="Helical" evidence="4">
    <location>
        <begin position="172"/>
        <end position="199"/>
    </location>
</feature>
<comment type="catalytic activity">
    <reaction evidence="3">
        <text>2 GTP = 3',3'-c-di-GMP + 2 diphosphate</text>
        <dbReference type="Rhea" id="RHEA:24898"/>
        <dbReference type="ChEBI" id="CHEBI:33019"/>
        <dbReference type="ChEBI" id="CHEBI:37565"/>
        <dbReference type="ChEBI" id="CHEBI:58805"/>
        <dbReference type="EC" id="2.7.7.65"/>
    </reaction>
</comment>
<proteinExistence type="predicted"/>
<dbReference type="AlphaFoldDB" id="A0A7R6SS04"/>
<name>A0A7R6SS04_9GAMM</name>
<feature type="transmembrane region" description="Helical" evidence="4">
    <location>
        <begin position="6"/>
        <end position="23"/>
    </location>
</feature>
<dbReference type="InterPro" id="IPR050469">
    <property type="entry name" value="Diguanylate_Cyclase"/>
</dbReference>
<keyword evidence="4" id="KW-0472">Membrane</keyword>
<dbReference type="NCBIfam" id="TIGR00254">
    <property type="entry name" value="GGDEF"/>
    <property type="match status" value="1"/>
</dbReference>
<feature type="domain" description="GGDEF" evidence="5">
    <location>
        <begin position="241"/>
        <end position="376"/>
    </location>
</feature>
<dbReference type="CDD" id="cd01949">
    <property type="entry name" value="GGDEF"/>
    <property type="match status" value="1"/>
</dbReference>
<accession>A0A7R6SS04</accession>
<keyword evidence="4" id="KW-1133">Transmembrane helix</keyword>
<feature type="transmembrane region" description="Helical" evidence="4">
    <location>
        <begin position="35"/>
        <end position="52"/>
    </location>
</feature>
<dbReference type="SMART" id="SM00267">
    <property type="entry name" value="GGDEF"/>
    <property type="match status" value="1"/>
</dbReference>
<dbReference type="Gene3D" id="3.30.70.270">
    <property type="match status" value="1"/>
</dbReference>
<reference evidence="6 7" key="1">
    <citation type="journal article" date="2008" name="Int. J. Syst. Evol. Microbiol.">
        <title>Amphritea japonica sp. nov. and Amphritea balenae sp. nov., isolated from the sediment adjacent to sperm whale carcasses off Kagoshima, Japan.</title>
        <authorList>
            <person name="Miyazaki M."/>
            <person name="Nogi Y."/>
            <person name="Fujiwara Y."/>
            <person name="Kawato M."/>
            <person name="Nagahama T."/>
            <person name="Kubokawa K."/>
            <person name="Horikoshi K."/>
        </authorList>
    </citation>
    <scope>NUCLEOTIDE SEQUENCE [LARGE SCALE GENOMIC DNA]</scope>
    <source>
        <strain evidence="6 7">ATCC BAA-1530</strain>
    </source>
</reference>
<feature type="transmembrane region" description="Helical" evidence="4">
    <location>
        <begin position="87"/>
        <end position="108"/>
    </location>
</feature>
<feature type="transmembrane region" description="Helical" evidence="4">
    <location>
        <begin position="58"/>
        <end position="80"/>
    </location>
</feature>
<dbReference type="InterPro" id="IPR029787">
    <property type="entry name" value="Nucleotide_cyclase"/>
</dbReference>
<comment type="cofactor">
    <cofactor evidence="1">
        <name>Mg(2+)</name>
        <dbReference type="ChEBI" id="CHEBI:18420"/>
    </cofactor>
</comment>
<dbReference type="GO" id="GO:0043709">
    <property type="term" value="P:cell adhesion involved in single-species biofilm formation"/>
    <property type="evidence" value="ECO:0007669"/>
    <property type="project" value="TreeGrafter"/>
</dbReference>
<sequence>MTAEQAYFFTVALINLVLAFSGARIKDPEGKQKSILFFTIAFTANFLSWFLYVFEIGIVLKIVSAILSSVFIWGLVIFSYKRCEYSLPLTLVTAMFVINSLALGYFTYVANFNGALHVSALFVPLAFCIIGYLFINVKKHRNPSDIVLAYACFFMAAGLAARSALLELSPELFSATIISSQVIWPVFSVISGVFALLSFTEEAQFKLKEESNTDQLTGLANRRNMDFTLNKEWARAIRHARPLALVMLDVDFFKKYNDHLGHQAGDECLKTVAKTLLQKIHRPGDLVARYGGEEFLLILPDTDGFTAQHLAEEICASVAGLAIPHKHSPVGIITISAGSAVLAKNNHTDIGGLLRAADSALYEAKQNGRNQSQLAI</sequence>
<dbReference type="PANTHER" id="PTHR45138">
    <property type="entry name" value="REGULATORY COMPONENTS OF SENSORY TRANSDUCTION SYSTEM"/>
    <property type="match status" value="1"/>
</dbReference>
<evidence type="ECO:0000313" key="7">
    <source>
        <dbReference type="Proteomes" id="UP000595663"/>
    </source>
</evidence>
<dbReference type="GO" id="GO:1902201">
    <property type="term" value="P:negative regulation of bacterial-type flagellum-dependent cell motility"/>
    <property type="evidence" value="ECO:0007669"/>
    <property type="project" value="TreeGrafter"/>
</dbReference>
<feature type="transmembrane region" description="Helical" evidence="4">
    <location>
        <begin position="147"/>
        <end position="166"/>
    </location>
</feature>
<dbReference type="Proteomes" id="UP000595663">
    <property type="component" value="Chromosome"/>
</dbReference>
<dbReference type="PANTHER" id="PTHR45138:SF9">
    <property type="entry name" value="DIGUANYLATE CYCLASE DGCM-RELATED"/>
    <property type="match status" value="1"/>
</dbReference>
<protein>
    <recommendedName>
        <fullName evidence="2">diguanylate cyclase</fullName>
        <ecNumber evidence="2">2.7.7.65</ecNumber>
    </recommendedName>
</protein>
<dbReference type="SUPFAM" id="SSF55073">
    <property type="entry name" value="Nucleotide cyclase"/>
    <property type="match status" value="1"/>
</dbReference>
<gene>
    <name evidence="6" type="ORF">AMJAP_1094</name>
</gene>
<evidence type="ECO:0000256" key="4">
    <source>
        <dbReference type="SAM" id="Phobius"/>
    </source>
</evidence>
<dbReference type="OrthoDB" id="9803824at2"/>
<dbReference type="KEGG" id="ajp:AMJAP_1094"/>
<dbReference type="FunFam" id="3.30.70.270:FF:000001">
    <property type="entry name" value="Diguanylate cyclase domain protein"/>
    <property type="match status" value="1"/>
</dbReference>
<dbReference type="GO" id="GO:0052621">
    <property type="term" value="F:diguanylate cyclase activity"/>
    <property type="evidence" value="ECO:0007669"/>
    <property type="project" value="UniProtKB-EC"/>
</dbReference>
<evidence type="ECO:0000313" key="6">
    <source>
        <dbReference type="EMBL" id="BBB25690.1"/>
    </source>
</evidence>
<evidence type="ECO:0000259" key="5">
    <source>
        <dbReference type="PROSITE" id="PS50887"/>
    </source>
</evidence>
<keyword evidence="4" id="KW-0812">Transmembrane</keyword>
<dbReference type="InterPro" id="IPR043128">
    <property type="entry name" value="Rev_trsase/Diguanyl_cyclase"/>
</dbReference>
<feature type="transmembrane region" description="Helical" evidence="4">
    <location>
        <begin position="114"/>
        <end position="135"/>
    </location>
</feature>
<evidence type="ECO:0000256" key="2">
    <source>
        <dbReference type="ARBA" id="ARBA00012528"/>
    </source>
</evidence>
<keyword evidence="7" id="KW-1185">Reference proteome</keyword>
<evidence type="ECO:0000256" key="1">
    <source>
        <dbReference type="ARBA" id="ARBA00001946"/>
    </source>
</evidence>
<dbReference type="Pfam" id="PF00990">
    <property type="entry name" value="GGDEF"/>
    <property type="match status" value="1"/>
</dbReference>
<dbReference type="RefSeq" id="WP_019622115.1">
    <property type="nucleotide sequence ID" value="NZ_AP014545.1"/>
</dbReference>
<evidence type="ECO:0000256" key="3">
    <source>
        <dbReference type="ARBA" id="ARBA00034247"/>
    </source>
</evidence>
<dbReference type="GO" id="GO:0005886">
    <property type="term" value="C:plasma membrane"/>
    <property type="evidence" value="ECO:0007669"/>
    <property type="project" value="TreeGrafter"/>
</dbReference>
<dbReference type="PROSITE" id="PS50887">
    <property type="entry name" value="GGDEF"/>
    <property type="match status" value="1"/>
</dbReference>
<dbReference type="EC" id="2.7.7.65" evidence="2"/>
<dbReference type="EMBL" id="AP014545">
    <property type="protein sequence ID" value="BBB25690.1"/>
    <property type="molecule type" value="Genomic_DNA"/>
</dbReference>
<dbReference type="InterPro" id="IPR000160">
    <property type="entry name" value="GGDEF_dom"/>
</dbReference>
<organism evidence="6 7">
    <name type="scientific">Amphritea japonica ATCC BAA-1530</name>
    <dbReference type="NCBI Taxonomy" id="1278309"/>
    <lineage>
        <taxon>Bacteria</taxon>
        <taxon>Pseudomonadati</taxon>
        <taxon>Pseudomonadota</taxon>
        <taxon>Gammaproteobacteria</taxon>
        <taxon>Oceanospirillales</taxon>
        <taxon>Oceanospirillaceae</taxon>
        <taxon>Amphritea</taxon>
    </lineage>
</organism>